<sequence length="132" mass="14599">MIDSPTPFIDLSTSLIDSSTPFIDLPTSLIDSPTPLIDSSTSLIDSSTPRLKKSGMKALLLAFIIVWTLLLVSVEAVEGLPQGRMRRKPSRNDQYDECRFFGHCKSKADCTHPFQGHVYRSCVDGCCMYAVP</sequence>
<feature type="transmembrane region" description="Helical" evidence="1">
    <location>
        <begin position="58"/>
        <end position="77"/>
    </location>
</feature>
<accession>A0AAV2HZ00</accession>
<keyword evidence="3" id="KW-1185">Reference proteome</keyword>
<dbReference type="EMBL" id="CAXITT010000338">
    <property type="protein sequence ID" value="CAL1539368.1"/>
    <property type="molecule type" value="Genomic_DNA"/>
</dbReference>
<keyword evidence="1" id="KW-1133">Transmembrane helix</keyword>
<evidence type="ECO:0000256" key="1">
    <source>
        <dbReference type="SAM" id="Phobius"/>
    </source>
</evidence>
<dbReference type="AlphaFoldDB" id="A0AAV2HZ00"/>
<protein>
    <submittedName>
        <fullName evidence="2">Uncharacterized protein</fullName>
    </submittedName>
</protein>
<keyword evidence="1" id="KW-0812">Transmembrane</keyword>
<organism evidence="2 3">
    <name type="scientific">Lymnaea stagnalis</name>
    <name type="common">Great pond snail</name>
    <name type="synonym">Helix stagnalis</name>
    <dbReference type="NCBI Taxonomy" id="6523"/>
    <lineage>
        <taxon>Eukaryota</taxon>
        <taxon>Metazoa</taxon>
        <taxon>Spiralia</taxon>
        <taxon>Lophotrochozoa</taxon>
        <taxon>Mollusca</taxon>
        <taxon>Gastropoda</taxon>
        <taxon>Heterobranchia</taxon>
        <taxon>Euthyneura</taxon>
        <taxon>Panpulmonata</taxon>
        <taxon>Hygrophila</taxon>
        <taxon>Lymnaeoidea</taxon>
        <taxon>Lymnaeidae</taxon>
        <taxon>Lymnaea</taxon>
    </lineage>
</organism>
<reference evidence="2 3" key="1">
    <citation type="submission" date="2024-04" db="EMBL/GenBank/DDBJ databases">
        <authorList>
            <consortium name="Genoscope - CEA"/>
            <person name="William W."/>
        </authorList>
    </citation>
    <scope>NUCLEOTIDE SEQUENCE [LARGE SCALE GENOMIC DNA]</scope>
</reference>
<evidence type="ECO:0000313" key="3">
    <source>
        <dbReference type="Proteomes" id="UP001497497"/>
    </source>
</evidence>
<gene>
    <name evidence="2" type="ORF">GSLYS_00013187001</name>
</gene>
<keyword evidence="1" id="KW-0472">Membrane</keyword>
<proteinExistence type="predicted"/>
<name>A0AAV2HZ00_LYMST</name>
<comment type="caution">
    <text evidence="2">The sequence shown here is derived from an EMBL/GenBank/DDBJ whole genome shotgun (WGS) entry which is preliminary data.</text>
</comment>
<evidence type="ECO:0000313" key="2">
    <source>
        <dbReference type="EMBL" id="CAL1539368.1"/>
    </source>
</evidence>
<dbReference type="Proteomes" id="UP001497497">
    <property type="component" value="Unassembled WGS sequence"/>
</dbReference>